<dbReference type="EMBL" id="MU853621">
    <property type="protein sequence ID" value="KAK4140890.1"/>
    <property type="molecule type" value="Genomic_DNA"/>
</dbReference>
<feature type="compositionally biased region" description="Low complexity" evidence="1">
    <location>
        <begin position="937"/>
        <end position="957"/>
    </location>
</feature>
<comment type="caution">
    <text evidence="2">The sequence shown here is derived from an EMBL/GenBank/DDBJ whole genome shotgun (WGS) entry which is preliminary data.</text>
</comment>
<proteinExistence type="predicted"/>
<accession>A0AAN6UXK7</accession>
<dbReference type="AlphaFoldDB" id="A0AAN6UXK7"/>
<sequence length="1176" mass="126721">MPVTPHADLLREEINTRHTQEMDLYFAYKEAYQAWREFTRASTAAAGATDASDNEDIAKKQHELTTAALAAQQAYHHYNTDFVAFQAANPASASIMANMHADRKWLIEDRKKEAERKELIADLKGKDASVRRSDLKRFDEWAGLMKESRDREMWRSRVEVMGRAEEMILGQMAAAKAAEEAKTQAEAQAIAQAKAAEEAKAVENVKAIVDAQVAKQAAEEKKAGEAAAEAAQKAAEQSNNNQSFGATSYDGANDMNDSFKFDNSFPAMPESQDAALDFNQAFAQQNAEMEAGGFPQMELQDWQSGKDNMFSFSGQQDGAVEMPAEQAVEEHVEQQAQQQVHEQPSEQQFELPDYVDDEPVVFDEQPPRTTSHGLSRAEIDAQVEAQAQELFSADVQAQMPSISEVIANEASAPVPQPAGSPANNQAATPRGVTPSTTVDEATGRKIKTPRSRKTASPKGSKSKGIPMTMPGQAQHEALYQGQQQHTVDSSVGLQQVTAADPFLSSGTTQQLPNNGQGVFSLSVPPSLQQMTEEFYSSNGNGTGAQQPTPAQSQMAATPKSHATAEESYGELSIFMAKTPAQSAVPSSGTPAHNSTPNNVAQNSAHHVANNNIASGAAPSSSNKRKKPATPTQGMDTPTKRRQGTDQHGAVVSIPQDAQAEASASSSASASATFSHQTTASVVTTTPAAVTTPENAHHNNGTGSGRIPIDPALCSNVSPPSPNMPFVTAIKAGVRAAIAQLITESNQDATILGQVLLDGPLPDFNVDRNLHQAMTNATKQCIQGVHDTVRPTAHQQAYLGGAFRMLRAVFAEMDKSGSVWGCPLLDGPLAAEESVAVRKAMGNVYRRIMDEYREPTSFEEDGQAHARNISQNSMASSHHYHHQQQLQQQVHARDMSHHSHHSQHSMASHPSNSGSPHLQAQQNSQFANNGYGNATPVHSRNSSGNSHKSNKSSASSSHMLPFPELPADIAGMYQIPGQAQDSQAQLTTRLSSRLCTMLNSSTITWPTALMALQQQQAQQAQQAQQTQQPQPKKARKPAAPRKSRARKASTAPSTNSGARTPPGPGEAGTPDNMASSTPILTSNGQCIPRIYYAFADGTFYMHLTNQGGTSDTHHRMGRGTEAAETALGQFIQAAKAVGIEESPAQFVWRMWRGVEGNVEDLRGMVERLEREEMEQGI</sequence>
<feature type="compositionally biased region" description="Polar residues" evidence="1">
    <location>
        <begin position="911"/>
        <end position="931"/>
    </location>
</feature>
<feature type="compositionally biased region" description="Polar residues" evidence="1">
    <location>
        <begin position="579"/>
        <end position="621"/>
    </location>
</feature>
<feature type="region of interest" description="Disordered" evidence="1">
    <location>
        <begin position="579"/>
        <end position="715"/>
    </location>
</feature>
<dbReference type="Proteomes" id="UP001302676">
    <property type="component" value="Unassembled WGS sequence"/>
</dbReference>
<name>A0AAN6UXK7_9PEZI</name>
<evidence type="ECO:0000313" key="3">
    <source>
        <dbReference type="Proteomes" id="UP001302676"/>
    </source>
</evidence>
<reference evidence="2" key="1">
    <citation type="journal article" date="2023" name="Mol. Phylogenet. Evol.">
        <title>Genome-scale phylogeny and comparative genomics of the fungal order Sordariales.</title>
        <authorList>
            <person name="Hensen N."/>
            <person name="Bonometti L."/>
            <person name="Westerberg I."/>
            <person name="Brannstrom I.O."/>
            <person name="Guillou S."/>
            <person name="Cros-Aarteil S."/>
            <person name="Calhoun S."/>
            <person name="Haridas S."/>
            <person name="Kuo A."/>
            <person name="Mondo S."/>
            <person name="Pangilinan J."/>
            <person name="Riley R."/>
            <person name="LaButti K."/>
            <person name="Andreopoulos B."/>
            <person name="Lipzen A."/>
            <person name="Chen C."/>
            <person name="Yan M."/>
            <person name="Daum C."/>
            <person name="Ng V."/>
            <person name="Clum A."/>
            <person name="Steindorff A."/>
            <person name="Ohm R.A."/>
            <person name="Martin F."/>
            <person name="Silar P."/>
            <person name="Natvig D.O."/>
            <person name="Lalanne C."/>
            <person name="Gautier V."/>
            <person name="Ament-Velasquez S.L."/>
            <person name="Kruys A."/>
            <person name="Hutchinson M.I."/>
            <person name="Powell A.J."/>
            <person name="Barry K."/>
            <person name="Miller A.N."/>
            <person name="Grigoriev I.V."/>
            <person name="Debuchy R."/>
            <person name="Gladieux P."/>
            <person name="Hiltunen Thoren M."/>
            <person name="Johannesson H."/>
        </authorList>
    </citation>
    <scope>NUCLEOTIDE SEQUENCE</scope>
    <source>
        <strain evidence="2">CBS 141.50</strain>
    </source>
</reference>
<protein>
    <submittedName>
        <fullName evidence="2">Uncharacterized protein</fullName>
    </submittedName>
</protein>
<gene>
    <name evidence="2" type="ORF">C8A04DRAFT_14544</name>
</gene>
<evidence type="ECO:0000256" key="1">
    <source>
        <dbReference type="SAM" id="MobiDB-lite"/>
    </source>
</evidence>
<feature type="compositionally biased region" description="Basic residues" evidence="1">
    <location>
        <begin position="1031"/>
        <end position="1046"/>
    </location>
</feature>
<feature type="compositionally biased region" description="Low complexity" evidence="1">
    <location>
        <begin position="228"/>
        <end position="237"/>
    </location>
</feature>
<reference evidence="2" key="2">
    <citation type="submission" date="2023-05" db="EMBL/GenBank/DDBJ databases">
        <authorList>
            <consortium name="Lawrence Berkeley National Laboratory"/>
            <person name="Steindorff A."/>
            <person name="Hensen N."/>
            <person name="Bonometti L."/>
            <person name="Westerberg I."/>
            <person name="Brannstrom I.O."/>
            <person name="Guillou S."/>
            <person name="Cros-Aarteil S."/>
            <person name="Calhoun S."/>
            <person name="Haridas S."/>
            <person name="Kuo A."/>
            <person name="Mondo S."/>
            <person name="Pangilinan J."/>
            <person name="Riley R."/>
            <person name="Labutti K."/>
            <person name="Andreopoulos B."/>
            <person name="Lipzen A."/>
            <person name="Chen C."/>
            <person name="Yanf M."/>
            <person name="Daum C."/>
            <person name="Ng V."/>
            <person name="Clum A."/>
            <person name="Ohm R."/>
            <person name="Martin F."/>
            <person name="Silar P."/>
            <person name="Natvig D."/>
            <person name="Lalanne C."/>
            <person name="Gautier V."/>
            <person name="Ament-Velasquez S.L."/>
            <person name="Kruys A."/>
            <person name="Hutchinson M.I."/>
            <person name="Powell A.J."/>
            <person name="Barry K."/>
            <person name="Miller A.N."/>
            <person name="Grigoriev I.V."/>
            <person name="Debuchy R."/>
            <person name="Gladieux P."/>
            <person name="Thoren M.H."/>
            <person name="Johannesson H."/>
        </authorList>
    </citation>
    <scope>NUCLEOTIDE SEQUENCE</scope>
    <source>
        <strain evidence="2">CBS 141.50</strain>
    </source>
</reference>
<feature type="compositionally biased region" description="Polar residues" evidence="1">
    <location>
        <begin position="533"/>
        <end position="555"/>
    </location>
</feature>
<feature type="region of interest" description="Disordered" evidence="1">
    <location>
        <begin position="872"/>
        <end position="962"/>
    </location>
</feature>
<organism evidence="2 3">
    <name type="scientific">Dichotomopilus funicola</name>
    <dbReference type="NCBI Taxonomy" id="1934379"/>
    <lineage>
        <taxon>Eukaryota</taxon>
        <taxon>Fungi</taxon>
        <taxon>Dikarya</taxon>
        <taxon>Ascomycota</taxon>
        <taxon>Pezizomycotina</taxon>
        <taxon>Sordariomycetes</taxon>
        <taxon>Sordariomycetidae</taxon>
        <taxon>Sordariales</taxon>
        <taxon>Chaetomiaceae</taxon>
        <taxon>Dichotomopilus</taxon>
    </lineage>
</organism>
<feature type="compositionally biased region" description="Polar residues" evidence="1">
    <location>
        <begin position="421"/>
        <end position="439"/>
    </location>
</feature>
<evidence type="ECO:0000313" key="2">
    <source>
        <dbReference type="EMBL" id="KAK4140890.1"/>
    </source>
</evidence>
<feature type="region of interest" description="Disordered" evidence="1">
    <location>
        <begin position="412"/>
        <end position="469"/>
    </location>
</feature>
<feature type="region of interest" description="Disordered" evidence="1">
    <location>
        <begin position="533"/>
        <end position="566"/>
    </location>
</feature>
<dbReference type="RefSeq" id="XP_062634261.1">
    <property type="nucleotide sequence ID" value="XM_062778141.1"/>
</dbReference>
<feature type="compositionally biased region" description="Low complexity" evidence="1">
    <location>
        <begin position="1018"/>
        <end position="1030"/>
    </location>
</feature>
<feature type="region of interest" description="Disordered" evidence="1">
    <location>
        <begin position="1018"/>
        <end position="1079"/>
    </location>
</feature>
<keyword evidence="3" id="KW-1185">Reference proteome</keyword>
<feature type="compositionally biased region" description="Low complexity" evidence="1">
    <location>
        <begin position="655"/>
        <end position="692"/>
    </location>
</feature>
<feature type="compositionally biased region" description="Basic residues" evidence="1">
    <location>
        <begin position="444"/>
        <end position="455"/>
    </location>
</feature>
<feature type="region of interest" description="Disordered" evidence="1">
    <location>
        <begin position="228"/>
        <end position="251"/>
    </location>
</feature>
<dbReference type="GeneID" id="87814754"/>